<dbReference type="PANTHER" id="PTHR46148:SF59">
    <property type="entry name" value="NUCLEOTIDYLTRANSFERASE, RIBONUCLEASE H"/>
    <property type="match status" value="1"/>
</dbReference>
<keyword evidence="3" id="KW-0548">Nucleotidyltransferase</keyword>
<gene>
    <name evidence="3" type="ORF">Tco_0752249</name>
</gene>
<accession>A0ABQ4Z6B1</accession>
<dbReference type="GO" id="GO:0003964">
    <property type="term" value="F:RNA-directed DNA polymerase activity"/>
    <property type="evidence" value="ECO:0007669"/>
    <property type="project" value="UniProtKB-KW"/>
</dbReference>
<comment type="caution">
    <text evidence="3">The sequence shown here is derived from an EMBL/GenBank/DDBJ whole genome shotgun (WGS) entry which is preliminary data.</text>
</comment>
<keyword evidence="3" id="KW-0808">Transferase</keyword>
<dbReference type="Pfam" id="PF24626">
    <property type="entry name" value="SH3_Tf2-1"/>
    <property type="match status" value="1"/>
</dbReference>
<dbReference type="Proteomes" id="UP001151760">
    <property type="component" value="Unassembled WGS sequence"/>
</dbReference>
<name>A0ABQ4Z6B1_9ASTR</name>
<keyword evidence="4" id="KW-1185">Reference proteome</keyword>
<protein>
    <submittedName>
        <fullName evidence="3">Reverse transcriptase domain-containing protein</fullName>
    </submittedName>
</protein>
<dbReference type="Pfam" id="PF14111">
    <property type="entry name" value="DUF4283"/>
    <property type="match status" value="1"/>
</dbReference>
<dbReference type="PANTHER" id="PTHR46148">
    <property type="entry name" value="CHROMO DOMAIN-CONTAINING PROTEIN"/>
    <property type="match status" value="1"/>
</dbReference>
<evidence type="ECO:0000259" key="1">
    <source>
        <dbReference type="Pfam" id="PF14111"/>
    </source>
</evidence>
<dbReference type="EMBL" id="BQNB010011071">
    <property type="protein sequence ID" value="GJS85708.1"/>
    <property type="molecule type" value="Genomic_DNA"/>
</dbReference>
<evidence type="ECO:0000259" key="2">
    <source>
        <dbReference type="Pfam" id="PF24626"/>
    </source>
</evidence>
<dbReference type="InterPro" id="IPR025558">
    <property type="entry name" value="DUF4283"/>
</dbReference>
<evidence type="ECO:0000313" key="4">
    <source>
        <dbReference type="Proteomes" id="UP001151760"/>
    </source>
</evidence>
<sequence length="435" mass="48858">MLRACVMDFGGSWDVHLPLVEFTYNNSYHSSVRCAPFEALYERKCHSPILWAEVGERHLIGPEIVYTDKRRKPLEFSIGNHVLLKVSPWKDVVHFRKKGKLAPRFVGPFEITKRIGPVAYRLRFPQELNGVHDTFHVSNLKKCLADPTLQIPLEEIQVDAKLNFMEEPVEILEQKLLESSIGADVNDNAAIEHGIEAVDFDTIIDCVNEGIGSPSTMNANVESLSATTTGTNSDVRAGLAYKPILILTPTASASTLEFVSFATLLKDLVVLKESVCVVNEQFNNFVYGFFFGKRVAYPVVKNYVKNTWSKFGLVKSMTTKGIFFFMFSFKDEMESMLENGLLLIITVLLILRKWTPNVNIMMEDVCNIPVWEKFHDIPIIVFTEDGLSAIATKLGTSQSRQHAITSLIHIESCKSPTAELFKVDSGRISIVTVDT</sequence>
<reference evidence="3" key="2">
    <citation type="submission" date="2022-01" db="EMBL/GenBank/DDBJ databases">
        <authorList>
            <person name="Yamashiro T."/>
            <person name="Shiraishi A."/>
            <person name="Satake H."/>
            <person name="Nakayama K."/>
        </authorList>
    </citation>
    <scope>NUCLEOTIDE SEQUENCE</scope>
</reference>
<organism evidence="3 4">
    <name type="scientific">Tanacetum coccineum</name>
    <dbReference type="NCBI Taxonomy" id="301880"/>
    <lineage>
        <taxon>Eukaryota</taxon>
        <taxon>Viridiplantae</taxon>
        <taxon>Streptophyta</taxon>
        <taxon>Embryophyta</taxon>
        <taxon>Tracheophyta</taxon>
        <taxon>Spermatophyta</taxon>
        <taxon>Magnoliopsida</taxon>
        <taxon>eudicotyledons</taxon>
        <taxon>Gunneridae</taxon>
        <taxon>Pentapetalae</taxon>
        <taxon>asterids</taxon>
        <taxon>campanulids</taxon>
        <taxon>Asterales</taxon>
        <taxon>Asteraceae</taxon>
        <taxon>Asteroideae</taxon>
        <taxon>Anthemideae</taxon>
        <taxon>Anthemidinae</taxon>
        <taxon>Tanacetum</taxon>
    </lineage>
</organism>
<proteinExistence type="predicted"/>
<dbReference type="InterPro" id="IPR056924">
    <property type="entry name" value="SH3_Tf2-1"/>
</dbReference>
<keyword evidence="3" id="KW-0695">RNA-directed DNA polymerase</keyword>
<dbReference type="InterPro" id="IPR036397">
    <property type="entry name" value="RNaseH_sf"/>
</dbReference>
<reference evidence="3" key="1">
    <citation type="journal article" date="2022" name="Int. J. Mol. Sci.">
        <title>Draft Genome of Tanacetum Coccineum: Genomic Comparison of Closely Related Tanacetum-Family Plants.</title>
        <authorList>
            <person name="Yamashiro T."/>
            <person name="Shiraishi A."/>
            <person name="Nakayama K."/>
            <person name="Satake H."/>
        </authorList>
    </citation>
    <scope>NUCLEOTIDE SEQUENCE</scope>
</reference>
<dbReference type="Gene3D" id="3.30.420.10">
    <property type="entry name" value="Ribonuclease H-like superfamily/Ribonuclease H"/>
    <property type="match status" value="1"/>
</dbReference>
<feature type="domain" description="DUF4283" evidence="1">
    <location>
        <begin position="279"/>
        <end position="359"/>
    </location>
</feature>
<evidence type="ECO:0000313" key="3">
    <source>
        <dbReference type="EMBL" id="GJS85708.1"/>
    </source>
</evidence>
<feature type="domain" description="Tf2-1-like SH3-like" evidence="2">
    <location>
        <begin position="79"/>
        <end position="143"/>
    </location>
</feature>